<evidence type="ECO:0000313" key="1">
    <source>
        <dbReference type="EMBL" id="EXC52930.1"/>
    </source>
</evidence>
<gene>
    <name evidence="1" type="ORF">J529_0782</name>
</gene>
<dbReference type="EMBL" id="JEXJ01000008">
    <property type="protein sequence ID" value="EXC52930.1"/>
    <property type="molecule type" value="Genomic_DNA"/>
</dbReference>
<dbReference type="Proteomes" id="UP000020735">
    <property type="component" value="Unassembled WGS sequence"/>
</dbReference>
<evidence type="ECO:0000313" key="2">
    <source>
        <dbReference type="Proteomes" id="UP000020735"/>
    </source>
</evidence>
<organism evidence="1 2">
    <name type="scientific">Acinetobacter baumannii 99063</name>
    <dbReference type="NCBI Taxonomy" id="1310630"/>
    <lineage>
        <taxon>Bacteria</taxon>
        <taxon>Pseudomonadati</taxon>
        <taxon>Pseudomonadota</taxon>
        <taxon>Gammaproteobacteria</taxon>
        <taxon>Moraxellales</taxon>
        <taxon>Moraxellaceae</taxon>
        <taxon>Acinetobacter</taxon>
        <taxon>Acinetobacter calcoaceticus/baumannii complex</taxon>
    </lineage>
</organism>
<accession>A0A009TND9</accession>
<dbReference type="PATRIC" id="fig|1310630.3.peg.773"/>
<sequence length="37" mass="4122">MNKPNLSALLLTFKSHYMKPVISAHRKIVSATLQILG</sequence>
<protein>
    <submittedName>
        <fullName evidence="1">Uncharacterized protein</fullName>
    </submittedName>
</protein>
<proteinExistence type="predicted"/>
<reference evidence="1 2" key="1">
    <citation type="submission" date="2014-02" db="EMBL/GenBank/DDBJ databases">
        <title>Comparative genomics and transcriptomics to identify genetic mechanisms underlying the emergence of carbapenem resistant Acinetobacter baumannii (CRAb).</title>
        <authorList>
            <person name="Harris A.D."/>
            <person name="Johnson K.J."/>
            <person name="George J."/>
            <person name="Shefchek K."/>
            <person name="Daugherty S.C."/>
            <person name="Parankush S."/>
            <person name="Sadzewicz L."/>
            <person name="Tallon L."/>
            <person name="Sengamalay N."/>
            <person name="Hazen T.H."/>
            <person name="Rasko D.A."/>
        </authorList>
    </citation>
    <scope>NUCLEOTIDE SEQUENCE [LARGE SCALE GENOMIC DNA]</scope>
    <source>
        <strain evidence="1 2">99063</strain>
    </source>
</reference>
<name>A0A009TND9_ACIBA</name>
<comment type="caution">
    <text evidence="1">The sequence shown here is derived from an EMBL/GenBank/DDBJ whole genome shotgun (WGS) entry which is preliminary data.</text>
</comment>
<dbReference type="AlphaFoldDB" id="A0A009TND9"/>